<dbReference type="HAMAP" id="MF_00198">
    <property type="entry name" value="Spermidine_synth"/>
    <property type="match status" value="1"/>
</dbReference>
<accession>A0A0F5PM40</accession>
<dbReference type="InterPro" id="IPR030374">
    <property type="entry name" value="PABS"/>
</dbReference>
<dbReference type="PANTHER" id="PTHR11558">
    <property type="entry name" value="SPERMIDINE/SPERMINE SYNTHASE"/>
    <property type="match status" value="1"/>
</dbReference>
<evidence type="ECO:0000256" key="4">
    <source>
        <dbReference type="ARBA" id="ARBA00023066"/>
    </source>
</evidence>
<keyword evidence="2" id="KW-0963">Cytoplasm</keyword>
<evidence type="ECO:0000259" key="10">
    <source>
        <dbReference type="PROSITE" id="PS51006"/>
    </source>
</evidence>
<dbReference type="PANTHER" id="PTHR11558:SF11">
    <property type="entry name" value="SPERMIDINE SYNTHASE"/>
    <property type="match status" value="1"/>
</dbReference>
<dbReference type="InterPro" id="IPR037163">
    <property type="entry name" value="Spermidine_synt_N_sf"/>
</dbReference>
<feature type="binding site" evidence="6">
    <location>
        <position position="65"/>
    </location>
    <ligand>
        <name>spermidine</name>
        <dbReference type="ChEBI" id="CHEBI:57834"/>
    </ligand>
</feature>
<dbReference type="Gene3D" id="3.40.50.150">
    <property type="entry name" value="Vaccinia Virus protein VP39"/>
    <property type="match status" value="1"/>
</dbReference>
<dbReference type="NCBIfam" id="NF037959">
    <property type="entry name" value="MFS_SpdSyn"/>
    <property type="match status" value="1"/>
</dbReference>
<evidence type="ECO:0000256" key="6">
    <source>
        <dbReference type="HAMAP-Rule" id="MF_00198"/>
    </source>
</evidence>
<feature type="binding site" evidence="6">
    <location>
        <position position="109"/>
    </location>
    <ligand>
        <name>S-methyl-5'-thioadenosine</name>
        <dbReference type="ChEBI" id="CHEBI:17509"/>
    </ligand>
</feature>
<dbReference type="Pfam" id="PF01564">
    <property type="entry name" value="Spermine_synth"/>
    <property type="match status" value="1"/>
</dbReference>
<dbReference type="GO" id="GO:0004766">
    <property type="term" value="F:spermidine synthase activity"/>
    <property type="evidence" value="ECO:0007669"/>
    <property type="project" value="UniProtKB-UniRule"/>
</dbReference>
<feature type="binding site" evidence="6">
    <location>
        <begin position="140"/>
        <end position="141"/>
    </location>
    <ligand>
        <name>S-methyl-5'-thioadenosine</name>
        <dbReference type="ChEBI" id="CHEBI:17509"/>
    </ligand>
</feature>
<evidence type="ECO:0000256" key="1">
    <source>
        <dbReference type="ARBA" id="ARBA00007867"/>
    </source>
</evidence>
<gene>
    <name evidence="6" type="primary">speE</name>
    <name evidence="11" type="ORF">CDSM653_01251</name>
</gene>
<reference evidence="11 12" key="2">
    <citation type="journal article" date="2015" name="BMC Genomics">
        <title>Analysis of three genomes within the thermophilic bacterial species Caldanaerobacter subterraneus with a focus on carbon monoxide dehydrogenase evolution and hydrolase diversity.</title>
        <authorList>
            <person name="Sant'Anna F.H."/>
            <person name="Lebedinsky A.V."/>
            <person name="Sokolova T.G."/>
            <person name="Robb F.T."/>
            <person name="Gonzalez J.M."/>
        </authorList>
    </citation>
    <scope>NUCLEOTIDE SEQUENCE [LARGE SCALE GENOMIC DNA]</scope>
    <source>
        <strain evidence="11 12">DSM 12653</strain>
    </source>
</reference>
<dbReference type="NCBIfam" id="TIGR00417">
    <property type="entry name" value="speE"/>
    <property type="match status" value="1"/>
</dbReference>
<dbReference type="PROSITE" id="PS01330">
    <property type="entry name" value="PABS_1"/>
    <property type="match status" value="1"/>
</dbReference>
<feature type="binding site" evidence="6">
    <location>
        <position position="165"/>
    </location>
    <ligand>
        <name>S-methyl-5'-thioadenosine</name>
        <dbReference type="ChEBI" id="CHEBI:17509"/>
    </ligand>
</feature>
<feature type="binding site" evidence="6">
    <location>
        <begin position="158"/>
        <end position="161"/>
    </location>
    <ligand>
        <name>spermidine</name>
        <dbReference type="ChEBI" id="CHEBI:57834"/>
    </ligand>
</feature>
<dbReference type="UniPathway" id="UPA00248">
    <property type="reaction ID" value="UER00314"/>
</dbReference>
<dbReference type="InterPro" id="IPR030373">
    <property type="entry name" value="PABS_CS"/>
</dbReference>
<feature type="binding site" evidence="6">
    <location>
        <position position="89"/>
    </location>
    <ligand>
        <name>spermidine</name>
        <dbReference type="ChEBI" id="CHEBI:57834"/>
    </ligand>
</feature>
<proteinExistence type="inferred from homology"/>
<comment type="function">
    <text evidence="6">Catalyzes the irreversible transfer of a propylamine group from the amino donor S-adenosylmethioninamine (decarboxy-AdoMet) to putrescine (1,4-diaminobutane) to yield spermidine.</text>
</comment>
<reference evidence="11 12" key="1">
    <citation type="submission" date="2008-07" db="EMBL/GenBank/DDBJ databases">
        <authorList>
            <person name="Gonzalez J."/>
            <person name="Sokolova T."/>
            <person name="Ferriera S."/>
            <person name="Johnson J."/>
            <person name="Kravitz S."/>
            <person name="Beeson K."/>
            <person name="Sutton G."/>
            <person name="Rogers Y.-H."/>
            <person name="Friedman R."/>
            <person name="Frazier M."/>
            <person name="Venter J.C."/>
        </authorList>
    </citation>
    <scope>NUCLEOTIDE SEQUENCE [LARGE SCALE GENOMIC DNA]</scope>
    <source>
        <strain evidence="11 12">DSM 12653</strain>
    </source>
</reference>
<dbReference type="Pfam" id="PF17284">
    <property type="entry name" value="Spermine_synt_N"/>
    <property type="match status" value="1"/>
</dbReference>
<comment type="catalytic activity">
    <reaction evidence="6 9">
        <text>S-adenosyl 3-(methylsulfanyl)propylamine + putrescine = S-methyl-5'-thioadenosine + spermidine + H(+)</text>
        <dbReference type="Rhea" id="RHEA:12721"/>
        <dbReference type="ChEBI" id="CHEBI:15378"/>
        <dbReference type="ChEBI" id="CHEBI:17509"/>
        <dbReference type="ChEBI" id="CHEBI:57443"/>
        <dbReference type="ChEBI" id="CHEBI:57834"/>
        <dbReference type="ChEBI" id="CHEBI:326268"/>
        <dbReference type="EC" id="2.5.1.16"/>
    </reaction>
</comment>
<dbReference type="InterPro" id="IPR029063">
    <property type="entry name" value="SAM-dependent_MTases_sf"/>
</dbReference>
<evidence type="ECO:0000256" key="9">
    <source>
        <dbReference type="RuleBase" id="RU003837"/>
    </source>
</evidence>
<keyword evidence="4 6" id="KW-0745">Spermidine biosynthesis</keyword>
<feature type="domain" description="PABS" evidence="10">
    <location>
        <begin position="5"/>
        <end position="238"/>
    </location>
</feature>
<keyword evidence="5 6" id="KW-0620">Polyamine biosynthesis</keyword>
<evidence type="ECO:0000256" key="7">
    <source>
        <dbReference type="PROSITE-ProRule" id="PRU00354"/>
    </source>
</evidence>
<dbReference type="FunFam" id="3.40.50.150:FF:000056">
    <property type="entry name" value="Polyamine aminopropyltransferase"/>
    <property type="match status" value="1"/>
</dbReference>
<evidence type="ECO:0000256" key="5">
    <source>
        <dbReference type="ARBA" id="ARBA00023115"/>
    </source>
</evidence>
<keyword evidence="3 6" id="KW-0808">Transferase</keyword>
<organism evidence="11 12">
    <name type="scientific">Caldanaerobacter subterraneus subsp. pacificus DSM 12653</name>
    <dbReference type="NCBI Taxonomy" id="391606"/>
    <lineage>
        <taxon>Bacteria</taxon>
        <taxon>Bacillati</taxon>
        <taxon>Bacillota</taxon>
        <taxon>Clostridia</taxon>
        <taxon>Thermoanaerobacterales</taxon>
        <taxon>Thermoanaerobacteraceae</taxon>
        <taxon>Caldanaerobacter</taxon>
    </lineage>
</organism>
<name>A0A0F5PM40_9THEO</name>
<dbReference type="AlphaFoldDB" id="A0A0F5PM40"/>
<dbReference type="InterPro" id="IPR001045">
    <property type="entry name" value="Spermi_synthase"/>
</dbReference>
<comment type="subunit">
    <text evidence="6">Homodimer or homotetramer.</text>
</comment>
<evidence type="ECO:0000256" key="2">
    <source>
        <dbReference type="ARBA" id="ARBA00022490"/>
    </source>
</evidence>
<dbReference type="Gene3D" id="2.30.140.10">
    <property type="entry name" value="Spermidine synthase, tetramerisation domain"/>
    <property type="match status" value="1"/>
</dbReference>
<feature type="active site" description="Proton acceptor" evidence="6 7">
    <location>
        <position position="158"/>
    </location>
</feature>
<dbReference type="CDD" id="cd02440">
    <property type="entry name" value="AdoMet_MTases"/>
    <property type="match status" value="1"/>
</dbReference>
<dbReference type="SUPFAM" id="SSF53335">
    <property type="entry name" value="S-adenosyl-L-methionine-dependent methyltransferases"/>
    <property type="match status" value="1"/>
</dbReference>
<evidence type="ECO:0000313" key="12">
    <source>
        <dbReference type="Proteomes" id="UP000010146"/>
    </source>
</evidence>
<evidence type="ECO:0000256" key="8">
    <source>
        <dbReference type="RuleBase" id="RU003836"/>
    </source>
</evidence>
<evidence type="ECO:0000256" key="3">
    <source>
        <dbReference type="ARBA" id="ARBA00022679"/>
    </source>
</evidence>
<evidence type="ECO:0000313" key="11">
    <source>
        <dbReference type="EMBL" id="KKC29727.1"/>
    </source>
</evidence>
<reference evidence="12" key="3">
    <citation type="submission" date="2015-02" db="EMBL/GenBank/DDBJ databases">
        <title>Genome analysis of three genomes within the thermophilic hydrogenogenic bacterial species Caldanaerobacter subterraneus.</title>
        <authorList>
            <person name="Sant'Anna F.H."/>
            <person name="Lebedinsky A."/>
            <person name="Sokolova T."/>
            <person name="Robb F.T."/>
            <person name="Gonzalez J.M."/>
        </authorList>
    </citation>
    <scope>NUCLEOTIDE SEQUENCE [LARGE SCALE GENOMIC DNA]</scope>
    <source>
        <strain evidence="12">DSM 12653</strain>
    </source>
</reference>
<dbReference type="Proteomes" id="UP000010146">
    <property type="component" value="Unassembled WGS sequence"/>
</dbReference>
<dbReference type="NCBIfam" id="NF002010">
    <property type="entry name" value="PRK00811.1"/>
    <property type="match status" value="1"/>
</dbReference>
<dbReference type="PROSITE" id="PS51006">
    <property type="entry name" value="PABS_2"/>
    <property type="match status" value="1"/>
</dbReference>
<comment type="similarity">
    <text evidence="1 6 8">Belongs to the spermidine/spermine synthase family.</text>
</comment>
<dbReference type="GO" id="GO:0005829">
    <property type="term" value="C:cytosol"/>
    <property type="evidence" value="ECO:0007669"/>
    <property type="project" value="TreeGrafter"/>
</dbReference>
<dbReference type="InterPro" id="IPR035246">
    <property type="entry name" value="Spermidine_synt_N"/>
</dbReference>
<dbReference type="GO" id="GO:0008295">
    <property type="term" value="P:spermidine biosynthetic process"/>
    <property type="evidence" value="ECO:0007669"/>
    <property type="project" value="UniProtKB-UniRule"/>
</dbReference>
<dbReference type="EC" id="2.5.1.16" evidence="6"/>
<comment type="pathway">
    <text evidence="6">Amine and polyamine biosynthesis; spermidine biosynthesis; spermidine from putrescine: step 1/1.</text>
</comment>
<protein>
    <recommendedName>
        <fullName evidence="6">Polyamine aminopropyltransferase</fullName>
    </recommendedName>
    <alternativeName>
        <fullName evidence="6">Putrescine aminopropyltransferase</fullName>
        <shortName evidence="6">PAPT</shortName>
    </alternativeName>
    <alternativeName>
        <fullName evidence="6">Spermidine synthase</fullName>
        <shortName evidence="6">SPDS</shortName>
        <shortName evidence="6">SPDSY</shortName>
        <ecNumber evidence="6">2.5.1.16</ecNumber>
    </alternativeName>
</protein>
<dbReference type="EMBL" id="ABXP02000072">
    <property type="protein sequence ID" value="KKC29727.1"/>
    <property type="molecule type" value="Genomic_DNA"/>
</dbReference>
<feature type="binding site" evidence="6">
    <location>
        <position position="34"/>
    </location>
    <ligand>
        <name>S-methyl-5'-thioadenosine</name>
        <dbReference type="ChEBI" id="CHEBI:17509"/>
    </ligand>
</feature>
<sequence length="280" mass="31967">MLLVELWFTEHQDENLRFSIKVKETLVVEKTPYQHLAILDSYQFGRVLVLDGILQTTEKDEFVYHEMIVHVPLFTHKNPKDVLIIGGGDGGSVREVLKHSSVERVVLAEIDEAVIRNSKKYLPTISSALDDPRVEIMIGDGIKYVNEHKNEFDVVIVDSTDPIGPAVGLFTSDFYRAVYECLREDGIIVAQTESPFIYGKLINKISKMFKEIYPITKAYIATVPTYPGSLWTFTMGSKKYDPEEVDINSIPRIQTKYYTPEIHKAAFVLPKFVKDIFDEV</sequence>
<comment type="caution">
    <text evidence="11">The sequence shown here is derived from an EMBL/GenBank/DDBJ whole genome shotgun (WGS) entry which is preliminary data.</text>
</comment>